<name>A0AAV4VG66_9ARAC</name>
<dbReference type="Proteomes" id="UP001054837">
    <property type="component" value="Unassembled WGS sequence"/>
</dbReference>
<dbReference type="AlphaFoldDB" id="A0AAV4VG66"/>
<organism evidence="1 2">
    <name type="scientific">Caerostris darwini</name>
    <dbReference type="NCBI Taxonomy" id="1538125"/>
    <lineage>
        <taxon>Eukaryota</taxon>
        <taxon>Metazoa</taxon>
        <taxon>Ecdysozoa</taxon>
        <taxon>Arthropoda</taxon>
        <taxon>Chelicerata</taxon>
        <taxon>Arachnida</taxon>
        <taxon>Araneae</taxon>
        <taxon>Araneomorphae</taxon>
        <taxon>Entelegynae</taxon>
        <taxon>Araneoidea</taxon>
        <taxon>Araneidae</taxon>
        <taxon>Caerostris</taxon>
    </lineage>
</organism>
<protein>
    <submittedName>
        <fullName evidence="1">Uncharacterized protein</fullName>
    </submittedName>
</protein>
<proteinExistence type="predicted"/>
<sequence length="85" mass="10065">MLTKAPYPSTFTCFFSAFNQQHQNVVRCETFRLKLEDNNHVKYVSRMQFCFISVPTVCSADYYDSNKFWFLEHGKIVRIKSVLVL</sequence>
<evidence type="ECO:0000313" key="1">
    <source>
        <dbReference type="EMBL" id="GIY68994.1"/>
    </source>
</evidence>
<dbReference type="EMBL" id="BPLQ01012978">
    <property type="protein sequence ID" value="GIY68994.1"/>
    <property type="molecule type" value="Genomic_DNA"/>
</dbReference>
<gene>
    <name evidence="1" type="ORF">CDAR_307581</name>
</gene>
<keyword evidence="2" id="KW-1185">Reference proteome</keyword>
<evidence type="ECO:0000313" key="2">
    <source>
        <dbReference type="Proteomes" id="UP001054837"/>
    </source>
</evidence>
<reference evidence="1 2" key="1">
    <citation type="submission" date="2021-06" db="EMBL/GenBank/DDBJ databases">
        <title>Caerostris darwini draft genome.</title>
        <authorList>
            <person name="Kono N."/>
            <person name="Arakawa K."/>
        </authorList>
    </citation>
    <scope>NUCLEOTIDE SEQUENCE [LARGE SCALE GENOMIC DNA]</scope>
</reference>
<comment type="caution">
    <text evidence="1">The sequence shown here is derived from an EMBL/GenBank/DDBJ whole genome shotgun (WGS) entry which is preliminary data.</text>
</comment>
<accession>A0AAV4VG66</accession>